<organism evidence="2 3">
    <name type="scientific">Colletotrichum sojae</name>
    <dbReference type="NCBI Taxonomy" id="2175907"/>
    <lineage>
        <taxon>Eukaryota</taxon>
        <taxon>Fungi</taxon>
        <taxon>Dikarya</taxon>
        <taxon>Ascomycota</taxon>
        <taxon>Pezizomycotina</taxon>
        <taxon>Sordariomycetes</taxon>
        <taxon>Hypocreomycetidae</taxon>
        <taxon>Glomerellales</taxon>
        <taxon>Glomerellaceae</taxon>
        <taxon>Colletotrichum</taxon>
        <taxon>Colletotrichum orchidearum species complex</taxon>
    </lineage>
</organism>
<comment type="caution">
    <text evidence="2">The sequence shown here is derived from an EMBL/GenBank/DDBJ whole genome shotgun (WGS) entry which is preliminary data.</text>
</comment>
<evidence type="ECO:0000256" key="1">
    <source>
        <dbReference type="SAM" id="SignalP"/>
    </source>
</evidence>
<keyword evidence="3" id="KW-1185">Reference proteome</keyword>
<feature type="signal peptide" evidence="1">
    <location>
        <begin position="1"/>
        <end position="19"/>
    </location>
</feature>
<proteinExistence type="predicted"/>
<dbReference type="EMBL" id="WIGN01000116">
    <property type="protein sequence ID" value="KAF6808519.1"/>
    <property type="molecule type" value="Genomic_DNA"/>
</dbReference>
<sequence length="81" mass="8522">MQLSLSVVATLMGIQAAYALPTDGKTPRVPDAIIEARCDCGWNLCCNPDDNCSISMDYCLENCPIGDGGVSCIISCASWCG</sequence>
<dbReference type="AlphaFoldDB" id="A0A8H6MTK3"/>
<keyword evidence="1" id="KW-0732">Signal</keyword>
<reference evidence="2 3" key="1">
    <citation type="journal article" date="2020" name="Phytopathology">
        <title>Genome Sequence Resources of Colletotrichum truncatum, C. plurivorum, C. musicola, and C. sojae: Four Species Pathogenic to Soybean (Glycine max).</title>
        <authorList>
            <person name="Rogerio F."/>
            <person name="Boufleur T.R."/>
            <person name="Ciampi-Guillardi M."/>
            <person name="Sukno S.A."/>
            <person name="Thon M.R."/>
            <person name="Massola Junior N.S."/>
            <person name="Baroncelli R."/>
        </authorList>
    </citation>
    <scope>NUCLEOTIDE SEQUENCE [LARGE SCALE GENOMIC DNA]</scope>
    <source>
        <strain evidence="2 3">LFN0009</strain>
    </source>
</reference>
<evidence type="ECO:0000313" key="2">
    <source>
        <dbReference type="EMBL" id="KAF6808519.1"/>
    </source>
</evidence>
<dbReference type="Proteomes" id="UP000652219">
    <property type="component" value="Unassembled WGS sequence"/>
</dbReference>
<feature type="chain" id="PRO_5034060285" evidence="1">
    <location>
        <begin position="20"/>
        <end position="81"/>
    </location>
</feature>
<protein>
    <submittedName>
        <fullName evidence="2">Uncharacterized protein</fullName>
    </submittedName>
</protein>
<accession>A0A8H6MTK3</accession>
<evidence type="ECO:0000313" key="3">
    <source>
        <dbReference type="Proteomes" id="UP000652219"/>
    </source>
</evidence>
<name>A0A8H6MTK3_9PEZI</name>
<gene>
    <name evidence="2" type="ORF">CSOJ01_07468</name>
</gene>